<keyword evidence="2" id="KW-1185">Reference proteome</keyword>
<comment type="caution">
    <text evidence="1">The sequence shown here is derived from an EMBL/GenBank/DDBJ whole genome shotgun (WGS) entry which is preliminary data.</text>
</comment>
<organism evidence="1 2">
    <name type="scientific">Cloeon dipterum</name>
    <dbReference type="NCBI Taxonomy" id="197152"/>
    <lineage>
        <taxon>Eukaryota</taxon>
        <taxon>Metazoa</taxon>
        <taxon>Ecdysozoa</taxon>
        <taxon>Arthropoda</taxon>
        <taxon>Hexapoda</taxon>
        <taxon>Insecta</taxon>
        <taxon>Pterygota</taxon>
        <taxon>Palaeoptera</taxon>
        <taxon>Ephemeroptera</taxon>
        <taxon>Pisciforma</taxon>
        <taxon>Baetidae</taxon>
        <taxon>Cloeon</taxon>
    </lineage>
</organism>
<dbReference type="AlphaFoldDB" id="A0A8S1DQ04"/>
<dbReference type="Proteomes" id="UP000494165">
    <property type="component" value="Unassembled WGS sequence"/>
</dbReference>
<sequence length="312" mass="36170">MNDKIGVFQSLIIENDDSGILYDILATKATIDRQSAIKEVGCWIVTKFKKSPMIFRQKNIREAPEPVDITSMISEHPPFSFQETLASIKKDRYNNINDNTMPECVIGFQKRIKDMVLNCIGGHLTEEWLIVRDWQVVQYLLPCFVASYQDICESTPPVDEAIKQRYFEFIDKLILAFEEDEIRESSWKNIIEDVALLMFFEEVLADFNATIGFDRNSSIAKFCPNFEPFYEVLTQGKNEDHSQKMIKTKFNKKEMANEFDVQRLFCSAVLLCSPSLKRKFVTAQEKEPLKREDNGRVAHLISRTVDFSARDK</sequence>
<evidence type="ECO:0000313" key="2">
    <source>
        <dbReference type="Proteomes" id="UP000494165"/>
    </source>
</evidence>
<name>A0A8S1DQ04_9INSE</name>
<accession>A0A8S1DQ04</accession>
<reference evidence="1 2" key="1">
    <citation type="submission" date="2020-04" db="EMBL/GenBank/DDBJ databases">
        <authorList>
            <person name="Alioto T."/>
            <person name="Alioto T."/>
            <person name="Gomez Garrido J."/>
        </authorList>
    </citation>
    <scope>NUCLEOTIDE SEQUENCE [LARGE SCALE GENOMIC DNA]</scope>
</reference>
<gene>
    <name evidence="1" type="ORF">CLODIP_2_CD15723</name>
</gene>
<dbReference type="EMBL" id="CADEPI010000270">
    <property type="protein sequence ID" value="CAB3382414.1"/>
    <property type="molecule type" value="Genomic_DNA"/>
</dbReference>
<evidence type="ECO:0000313" key="1">
    <source>
        <dbReference type="EMBL" id="CAB3382414.1"/>
    </source>
</evidence>
<protein>
    <submittedName>
        <fullName evidence="1">Uncharacterized protein</fullName>
    </submittedName>
</protein>
<proteinExistence type="predicted"/>